<evidence type="ECO:0000313" key="2">
    <source>
        <dbReference type="EMBL" id="CAL5971418.1"/>
    </source>
</evidence>
<dbReference type="EMBL" id="CAXDID020000026">
    <property type="protein sequence ID" value="CAL5990983.1"/>
    <property type="molecule type" value="Genomic_DNA"/>
</dbReference>
<dbReference type="Proteomes" id="UP001642409">
    <property type="component" value="Unassembled WGS sequence"/>
</dbReference>
<name>A0ABP1GH17_9EUKA</name>
<protein>
    <recommendedName>
        <fullName evidence="6">N-acetyltransferase domain-containing protein</fullName>
    </recommendedName>
</protein>
<comment type="caution">
    <text evidence="1">The sequence shown here is derived from an EMBL/GenBank/DDBJ whole genome shotgun (WGS) entry which is preliminary data.</text>
</comment>
<gene>
    <name evidence="4" type="ORF">HINF_LOCUS11815</name>
    <name evidence="1" type="ORF">HINF_LOCUS1357</name>
    <name evidence="2" type="ORF">HINF_LOCUS1358</name>
    <name evidence="3" type="ORF">HINF_LOCUS1359</name>
</gene>
<dbReference type="InterPro" id="IPR016181">
    <property type="entry name" value="Acyl_CoA_acyltransferase"/>
</dbReference>
<reference evidence="1 5" key="1">
    <citation type="submission" date="2024-07" db="EMBL/GenBank/DDBJ databases">
        <authorList>
            <person name="Akdeniz Z."/>
        </authorList>
    </citation>
    <scope>NUCLEOTIDE SEQUENCE [LARGE SCALE GENOMIC DNA]</scope>
</reference>
<dbReference type="EMBL" id="CAXDID020000002">
    <property type="protein sequence ID" value="CAL5971417.1"/>
    <property type="molecule type" value="Genomic_DNA"/>
</dbReference>
<proteinExistence type="predicted"/>
<evidence type="ECO:0008006" key="6">
    <source>
        <dbReference type="Google" id="ProtNLM"/>
    </source>
</evidence>
<dbReference type="EMBL" id="CAXDID020000002">
    <property type="protein sequence ID" value="CAL5971419.1"/>
    <property type="molecule type" value="Genomic_DNA"/>
</dbReference>
<dbReference type="EMBL" id="CAXDID020000002">
    <property type="protein sequence ID" value="CAL5971418.1"/>
    <property type="molecule type" value="Genomic_DNA"/>
</dbReference>
<dbReference type="Gene3D" id="3.40.630.30">
    <property type="match status" value="1"/>
</dbReference>
<evidence type="ECO:0000313" key="5">
    <source>
        <dbReference type="Proteomes" id="UP001642409"/>
    </source>
</evidence>
<evidence type="ECO:0000313" key="1">
    <source>
        <dbReference type="EMBL" id="CAL5971417.1"/>
    </source>
</evidence>
<evidence type="ECO:0000313" key="3">
    <source>
        <dbReference type="EMBL" id="CAL5971419.1"/>
    </source>
</evidence>
<dbReference type="SUPFAM" id="SSF55729">
    <property type="entry name" value="Acyl-CoA N-acyltransferases (Nat)"/>
    <property type="match status" value="1"/>
</dbReference>
<evidence type="ECO:0000313" key="4">
    <source>
        <dbReference type="EMBL" id="CAL5990983.1"/>
    </source>
</evidence>
<keyword evidence="5" id="KW-1185">Reference proteome</keyword>
<accession>A0ABP1GH17</accession>
<sequence>MLHVTPMKLFDKAFESVQKRQTVNANVMLQQIEGCKMMHRATHICEGEQITAFASFIPSYLVKHIATSDTKKYVKQLNKQIKYPLKANSIIQYSQSIIVTFLASSKDNLKKVLYLPAVQATFKQLPLVIPRSSTVLNIQQLLNNVQFVGDNYVIFPQDLDQLILSEPTKAGPIMSKSGVLLHPIIIDTAAEIQVAQLIIREAFINDPPSSVFQPDVTLKKQLVESTARTIAEDTLDRGTNYLLCQYSLKNISIQQAGVCVLSSPPGSTDKFFGKDVNAAITMFKHVGMQFLTIAKLMGRVHSQHSGQHDNHCYIAVLGSTVQNTGLGNAILQIPEDIAEQVHADIYLENSNEKNLKFYTGRGLVVQEEVQVKHNGRAAMIYIMRKDYKK</sequence>
<organism evidence="1 5">
    <name type="scientific">Hexamita inflata</name>
    <dbReference type="NCBI Taxonomy" id="28002"/>
    <lineage>
        <taxon>Eukaryota</taxon>
        <taxon>Metamonada</taxon>
        <taxon>Diplomonadida</taxon>
        <taxon>Hexamitidae</taxon>
        <taxon>Hexamitinae</taxon>
        <taxon>Hexamita</taxon>
    </lineage>
</organism>